<evidence type="ECO:0000256" key="5">
    <source>
        <dbReference type="ARBA" id="ARBA00023136"/>
    </source>
</evidence>
<accession>A0A9N9LER0</accession>
<feature type="transmembrane region" description="Helical" evidence="7">
    <location>
        <begin position="277"/>
        <end position="295"/>
    </location>
</feature>
<reference evidence="9" key="1">
    <citation type="submission" date="2021-07" db="EMBL/GenBank/DDBJ databases">
        <authorList>
            <person name="Durling M."/>
        </authorList>
    </citation>
    <scope>NUCLEOTIDE SEQUENCE</scope>
</reference>
<keyword evidence="6" id="KW-0325">Glycoprotein</keyword>
<evidence type="ECO:0000256" key="7">
    <source>
        <dbReference type="SAM" id="Phobius"/>
    </source>
</evidence>
<evidence type="ECO:0000256" key="2">
    <source>
        <dbReference type="ARBA" id="ARBA00022448"/>
    </source>
</evidence>
<dbReference type="Proteomes" id="UP000701801">
    <property type="component" value="Unassembled WGS sequence"/>
</dbReference>
<feature type="transmembrane region" description="Helical" evidence="7">
    <location>
        <begin position="53"/>
        <end position="71"/>
    </location>
</feature>
<gene>
    <name evidence="9" type="ORF">HYALB_00007162</name>
</gene>
<evidence type="ECO:0000256" key="3">
    <source>
        <dbReference type="ARBA" id="ARBA00022692"/>
    </source>
</evidence>
<dbReference type="AlphaFoldDB" id="A0A9N9LER0"/>
<dbReference type="PANTHER" id="PTHR23501:SF187">
    <property type="entry name" value="MAJOR FACILITATOR SUPERFAMILY (MFS) PROFILE DOMAIN-CONTAINING PROTEIN"/>
    <property type="match status" value="1"/>
</dbReference>
<dbReference type="Gene3D" id="1.20.1250.20">
    <property type="entry name" value="MFS general substrate transporter like domains"/>
    <property type="match status" value="1"/>
</dbReference>
<evidence type="ECO:0000256" key="6">
    <source>
        <dbReference type="ARBA" id="ARBA00023180"/>
    </source>
</evidence>
<feature type="transmembrane region" description="Helical" evidence="7">
    <location>
        <begin position="146"/>
        <end position="167"/>
    </location>
</feature>
<dbReference type="InterPro" id="IPR020846">
    <property type="entry name" value="MFS_dom"/>
</dbReference>
<dbReference type="InterPro" id="IPR011701">
    <property type="entry name" value="MFS"/>
</dbReference>
<dbReference type="PROSITE" id="PS50850">
    <property type="entry name" value="MFS"/>
    <property type="match status" value="1"/>
</dbReference>
<feature type="transmembrane region" description="Helical" evidence="7">
    <location>
        <begin position="179"/>
        <end position="197"/>
    </location>
</feature>
<protein>
    <recommendedName>
        <fullName evidence="8">Major facilitator superfamily (MFS) profile domain-containing protein</fullName>
    </recommendedName>
</protein>
<evidence type="ECO:0000313" key="9">
    <source>
        <dbReference type="EMBL" id="CAG8972408.1"/>
    </source>
</evidence>
<evidence type="ECO:0000259" key="8">
    <source>
        <dbReference type="PROSITE" id="PS50850"/>
    </source>
</evidence>
<dbReference type="Pfam" id="PF07690">
    <property type="entry name" value="MFS_1"/>
    <property type="match status" value="1"/>
</dbReference>
<feature type="transmembrane region" description="Helical" evidence="7">
    <location>
        <begin position="209"/>
        <end position="231"/>
    </location>
</feature>
<dbReference type="Gene3D" id="1.20.1720.10">
    <property type="entry name" value="Multidrug resistance protein D"/>
    <property type="match status" value="1"/>
</dbReference>
<feature type="transmembrane region" description="Helical" evidence="7">
    <location>
        <begin position="411"/>
        <end position="430"/>
    </location>
</feature>
<organism evidence="9 10">
    <name type="scientific">Hymenoscyphus albidus</name>
    <dbReference type="NCBI Taxonomy" id="595503"/>
    <lineage>
        <taxon>Eukaryota</taxon>
        <taxon>Fungi</taxon>
        <taxon>Dikarya</taxon>
        <taxon>Ascomycota</taxon>
        <taxon>Pezizomycotina</taxon>
        <taxon>Leotiomycetes</taxon>
        <taxon>Helotiales</taxon>
        <taxon>Helotiaceae</taxon>
        <taxon>Hymenoscyphus</taxon>
    </lineage>
</organism>
<feature type="transmembrane region" description="Helical" evidence="7">
    <location>
        <begin position="91"/>
        <end position="110"/>
    </location>
</feature>
<dbReference type="PANTHER" id="PTHR23501">
    <property type="entry name" value="MAJOR FACILITATOR SUPERFAMILY"/>
    <property type="match status" value="1"/>
</dbReference>
<name>A0A9N9LER0_9HELO</name>
<comment type="subcellular location">
    <subcellularLocation>
        <location evidence="1">Membrane</location>
        <topology evidence="1">Multi-pass membrane protein</topology>
    </subcellularLocation>
</comment>
<dbReference type="PRINTS" id="PR01036">
    <property type="entry name" value="TCRTETB"/>
</dbReference>
<keyword evidence="4 7" id="KW-1133">Transmembrane helix</keyword>
<dbReference type="GO" id="GO:0005886">
    <property type="term" value="C:plasma membrane"/>
    <property type="evidence" value="ECO:0007669"/>
    <property type="project" value="TreeGrafter"/>
</dbReference>
<evidence type="ECO:0000256" key="1">
    <source>
        <dbReference type="ARBA" id="ARBA00004141"/>
    </source>
</evidence>
<sequence>MTNQAALSKEAPMMIGHKVSEPHADGVSPTTEIIASPAASPPSQLRGTQSIRFWLVFSSLILAAFAANLNATILSTLVPTIVRDIGGGQKYIWIVSSYTIASTAILPLGGQLSNIFGRRGPMLFCLAMFILGSGLCGGSNSIEMLIAARIIQGIGGGGIMMLLEVIICDLLPLRERPKYLALIFAVCGIAITIGPTIGGAFRSRVSWRWAFYINIPIWGFAGLIAILFLNLKSVREPTWKASLLRVDVFGNVLFIMATCSIMLGLVMGGQIYPWSSWRTILSIVLGGLGLILFQLHQNSRFCVEPTIPGRLFFNRTTFVGFLLVFLSCMLLEWATYYLPFYFEAVKVKSPLGSGVNTLPFNIFFIPSAGISGGLLNKFGKYKPLHWAGFGVFALAAGLFSRMDENTPTVQWTFWELFAAFGLGSLISSTLPAVQSSLPEADVAATTATHAFLQSFGLVWGFTIPSIIFNNEISKNINLVQNETIRTTLLGGDAFSQGTENYSQLTQDTKEQILHLSTIALRSTWYAAVAFGLLGFLSVFVEKHIELGTELETQFALEDEKVKEDVGSELSKEKA</sequence>
<feature type="transmembrane region" description="Helical" evidence="7">
    <location>
        <begin position="442"/>
        <end position="468"/>
    </location>
</feature>
<feature type="transmembrane region" description="Helical" evidence="7">
    <location>
        <begin position="316"/>
        <end position="338"/>
    </location>
</feature>
<evidence type="ECO:0000313" key="10">
    <source>
        <dbReference type="Proteomes" id="UP000701801"/>
    </source>
</evidence>
<feature type="transmembrane region" description="Helical" evidence="7">
    <location>
        <begin position="122"/>
        <end position="140"/>
    </location>
</feature>
<keyword evidence="2" id="KW-0813">Transport</keyword>
<comment type="caution">
    <text evidence="9">The sequence shown here is derived from an EMBL/GenBank/DDBJ whole genome shotgun (WGS) entry which is preliminary data.</text>
</comment>
<dbReference type="OrthoDB" id="10021397at2759"/>
<dbReference type="EMBL" id="CAJVRM010000044">
    <property type="protein sequence ID" value="CAG8972408.1"/>
    <property type="molecule type" value="Genomic_DNA"/>
</dbReference>
<dbReference type="GO" id="GO:0022857">
    <property type="term" value="F:transmembrane transporter activity"/>
    <property type="evidence" value="ECO:0007669"/>
    <property type="project" value="InterPro"/>
</dbReference>
<keyword evidence="3 7" id="KW-0812">Transmembrane</keyword>
<keyword evidence="5 7" id="KW-0472">Membrane</keyword>
<feature type="domain" description="Major facilitator superfamily (MFS) profile" evidence="8">
    <location>
        <begin position="56"/>
        <end position="546"/>
    </location>
</feature>
<feature type="transmembrane region" description="Helical" evidence="7">
    <location>
        <begin position="523"/>
        <end position="540"/>
    </location>
</feature>
<proteinExistence type="predicted"/>
<feature type="transmembrane region" description="Helical" evidence="7">
    <location>
        <begin position="252"/>
        <end position="271"/>
    </location>
</feature>
<dbReference type="SUPFAM" id="SSF103473">
    <property type="entry name" value="MFS general substrate transporter"/>
    <property type="match status" value="2"/>
</dbReference>
<evidence type="ECO:0000256" key="4">
    <source>
        <dbReference type="ARBA" id="ARBA00022989"/>
    </source>
</evidence>
<keyword evidence="10" id="KW-1185">Reference proteome</keyword>
<dbReference type="InterPro" id="IPR036259">
    <property type="entry name" value="MFS_trans_sf"/>
</dbReference>
<feature type="transmembrane region" description="Helical" evidence="7">
    <location>
        <begin position="383"/>
        <end position="399"/>
    </location>
</feature>